<dbReference type="OrthoDB" id="444631at2759"/>
<dbReference type="InParanoid" id="A0A0D0AKF9"/>
<protein>
    <submittedName>
        <fullName evidence="3">Uncharacterized protein</fullName>
    </submittedName>
</protein>
<dbReference type="Proteomes" id="UP000054485">
    <property type="component" value="Unassembled WGS sequence"/>
</dbReference>
<keyword evidence="2" id="KW-0732">Signal</keyword>
<feature type="signal peptide" evidence="2">
    <location>
        <begin position="1"/>
        <end position="19"/>
    </location>
</feature>
<reference evidence="3 4" key="1">
    <citation type="submission" date="2014-04" db="EMBL/GenBank/DDBJ databases">
        <authorList>
            <consortium name="DOE Joint Genome Institute"/>
            <person name="Kuo A."/>
            <person name="Ruytinx J."/>
            <person name="Rineau F."/>
            <person name="Colpaert J."/>
            <person name="Kohler A."/>
            <person name="Nagy L.G."/>
            <person name="Floudas D."/>
            <person name="Copeland A."/>
            <person name="Barry K.W."/>
            <person name="Cichocki N."/>
            <person name="Veneault-Fourrey C."/>
            <person name="LaButti K."/>
            <person name="Lindquist E.A."/>
            <person name="Lipzen A."/>
            <person name="Lundell T."/>
            <person name="Morin E."/>
            <person name="Murat C."/>
            <person name="Sun H."/>
            <person name="Tunlid A."/>
            <person name="Henrissat B."/>
            <person name="Grigoriev I.V."/>
            <person name="Hibbett D.S."/>
            <person name="Martin F."/>
            <person name="Nordberg H.P."/>
            <person name="Cantor M.N."/>
            <person name="Hua S.X."/>
        </authorList>
    </citation>
    <scope>NUCLEOTIDE SEQUENCE [LARGE SCALE GENOMIC DNA]</scope>
    <source>
        <strain evidence="3 4">UH-Slu-Lm8-n1</strain>
    </source>
</reference>
<gene>
    <name evidence="3" type="ORF">CY34DRAFT_12459</name>
</gene>
<organism evidence="3 4">
    <name type="scientific">Suillus luteus UH-Slu-Lm8-n1</name>
    <dbReference type="NCBI Taxonomy" id="930992"/>
    <lineage>
        <taxon>Eukaryota</taxon>
        <taxon>Fungi</taxon>
        <taxon>Dikarya</taxon>
        <taxon>Basidiomycota</taxon>
        <taxon>Agaricomycotina</taxon>
        <taxon>Agaricomycetes</taxon>
        <taxon>Agaricomycetidae</taxon>
        <taxon>Boletales</taxon>
        <taxon>Suillineae</taxon>
        <taxon>Suillaceae</taxon>
        <taxon>Suillus</taxon>
    </lineage>
</organism>
<evidence type="ECO:0000313" key="3">
    <source>
        <dbReference type="EMBL" id="KIK42336.1"/>
    </source>
</evidence>
<sequence length="108" mass="11646">MSALASLSLIVANLSVVVAFIFHLSAEDESTSTPSHIVTFGSQPRKRVRDPGVLSTPVKFLVRLATTFTGVENTPIVLEDFPESRPGSLKASDDDEITFEQQGGKADR</sequence>
<keyword evidence="4" id="KW-1185">Reference proteome</keyword>
<proteinExistence type="predicted"/>
<evidence type="ECO:0000256" key="2">
    <source>
        <dbReference type="SAM" id="SignalP"/>
    </source>
</evidence>
<evidence type="ECO:0000256" key="1">
    <source>
        <dbReference type="SAM" id="MobiDB-lite"/>
    </source>
</evidence>
<evidence type="ECO:0000313" key="4">
    <source>
        <dbReference type="Proteomes" id="UP000054485"/>
    </source>
</evidence>
<feature type="region of interest" description="Disordered" evidence="1">
    <location>
        <begin position="79"/>
        <end position="108"/>
    </location>
</feature>
<dbReference type="AlphaFoldDB" id="A0A0D0AKF9"/>
<dbReference type="HOGENOM" id="CLU_2198732_0_0_1"/>
<reference evidence="4" key="2">
    <citation type="submission" date="2015-01" db="EMBL/GenBank/DDBJ databases">
        <title>Evolutionary Origins and Diversification of the Mycorrhizal Mutualists.</title>
        <authorList>
            <consortium name="DOE Joint Genome Institute"/>
            <consortium name="Mycorrhizal Genomics Consortium"/>
            <person name="Kohler A."/>
            <person name="Kuo A."/>
            <person name="Nagy L.G."/>
            <person name="Floudas D."/>
            <person name="Copeland A."/>
            <person name="Barry K.W."/>
            <person name="Cichocki N."/>
            <person name="Veneault-Fourrey C."/>
            <person name="LaButti K."/>
            <person name="Lindquist E.A."/>
            <person name="Lipzen A."/>
            <person name="Lundell T."/>
            <person name="Morin E."/>
            <person name="Murat C."/>
            <person name="Riley R."/>
            <person name="Ohm R."/>
            <person name="Sun H."/>
            <person name="Tunlid A."/>
            <person name="Henrissat B."/>
            <person name="Grigoriev I.V."/>
            <person name="Hibbett D.S."/>
            <person name="Martin F."/>
        </authorList>
    </citation>
    <scope>NUCLEOTIDE SEQUENCE [LARGE SCALE GENOMIC DNA]</scope>
    <source>
        <strain evidence="4">UH-Slu-Lm8-n1</strain>
    </source>
</reference>
<feature type="chain" id="PRO_5002224115" evidence="2">
    <location>
        <begin position="20"/>
        <end position="108"/>
    </location>
</feature>
<accession>A0A0D0AKF9</accession>
<name>A0A0D0AKF9_9AGAM</name>
<dbReference type="EMBL" id="KN835242">
    <property type="protein sequence ID" value="KIK42336.1"/>
    <property type="molecule type" value="Genomic_DNA"/>
</dbReference>